<dbReference type="SUPFAM" id="SSF52540">
    <property type="entry name" value="P-loop containing nucleoside triphosphate hydrolases"/>
    <property type="match status" value="1"/>
</dbReference>
<dbReference type="PANTHER" id="PTHR47642">
    <property type="entry name" value="ATP-DEPENDENT DNA HELICASE"/>
    <property type="match status" value="1"/>
</dbReference>
<organism evidence="2 3">
    <name type="scientific">Parnassius mnemosyne</name>
    <name type="common">clouded apollo</name>
    <dbReference type="NCBI Taxonomy" id="213953"/>
    <lineage>
        <taxon>Eukaryota</taxon>
        <taxon>Metazoa</taxon>
        <taxon>Ecdysozoa</taxon>
        <taxon>Arthropoda</taxon>
        <taxon>Hexapoda</taxon>
        <taxon>Insecta</taxon>
        <taxon>Pterygota</taxon>
        <taxon>Neoptera</taxon>
        <taxon>Endopterygota</taxon>
        <taxon>Lepidoptera</taxon>
        <taxon>Glossata</taxon>
        <taxon>Ditrysia</taxon>
        <taxon>Papilionoidea</taxon>
        <taxon>Papilionidae</taxon>
        <taxon>Parnassiinae</taxon>
        <taxon>Parnassini</taxon>
        <taxon>Parnassius</taxon>
        <taxon>Driopa</taxon>
    </lineage>
</organism>
<feature type="chain" id="PRO_5043998933" evidence="1">
    <location>
        <begin position="16"/>
        <end position="84"/>
    </location>
</feature>
<dbReference type="PANTHER" id="PTHR47642:SF3">
    <property type="entry name" value="ATP-DEPENDENT DNA HELICASE"/>
    <property type="match status" value="1"/>
</dbReference>
<evidence type="ECO:0000313" key="2">
    <source>
        <dbReference type="EMBL" id="CAK1579716.1"/>
    </source>
</evidence>
<proteinExistence type="predicted"/>
<dbReference type="InterPro" id="IPR051055">
    <property type="entry name" value="PIF1_helicase"/>
</dbReference>
<gene>
    <name evidence="2" type="ORF">PARMNEM_LOCUS1622</name>
</gene>
<keyword evidence="3" id="KW-1185">Reference proteome</keyword>
<comment type="caution">
    <text evidence="2">The sequence shown here is derived from an EMBL/GenBank/DDBJ whole genome shotgun (WGS) entry which is preliminary data.</text>
</comment>
<accession>A0AAV1K9F1</accession>
<dbReference type="EMBL" id="CAVLGL010000002">
    <property type="protein sequence ID" value="CAK1579716.1"/>
    <property type="molecule type" value="Genomic_DNA"/>
</dbReference>
<protein>
    <submittedName>
        <fullName evidence="2">Uncharacterized protein</fullName>
    </submittedName>
</protein>
<dbReference type="Proteomes" id="UP001314205">
    <property type="component" value="Unassembled WGS sequence"/>
</dbReference>
<evidence type="ECO:0000256" key="1">
    <source>
        <dbReference type="SAM" id="SignalP"/>
    </source>
</evidence>
<dbReference type="AlphaFoldDB" id="A0AAV1K9F1"/>
<sequence>MMLPIILCWAVTVHKLQDTALDKAVIDLGKKVFAKGQAYVVLSRVKTLEGIAISDLEPNNVLNKPHDDRALAEMQRLRCLHTRD</sequence>
<evidence type="ECO:0000313" key="3">
    <source>
        <dbReference type="Proteomes" id="UP001314205"/>
    </source>
</evidence>
<dbReference type="InterPro" id="IPR027417">
    <property type="entry name" value="P-loop_NTPase"/>
</dbReference>
<feature type="signal peptide" evidence="1">
    <location>
        <begin position="1"/>
        <end position="15"/>
    </location>
</feature>
<name>A0AAV1K9F1_9NEOP</name>
<dbReference type="CDD" id="cd18809">
    <property type="entry name" value="SF1_C_RecD"/>
    <property type="match status" value="1"/>
</dbReference>
<reference evidence="2 3" key="1">
    <citation type="submission" date="2023-11" db="EMBL/GenBank/DDBJ databases">
        <authorList>
            <person name="Hedman E."/>
            <person name="Englund M."/>
            <person name="Stromberg M."/>
            <person name="Nyberg Akerstrom W."/>
            <person name="Nylinder S."/>
            <person name="Jareborg N."/>
            <person name="Kallberg Y."/>
            <person name="Kronander E."/>
        </authorList>
    </citation>
    <scope>NUCLEOTIDE SEQUENCE [LARGE SCALE GENOMIC DNA]</scope>
</reference>
<keyword evidence="1" id="KW-0732">Signal</keyword>